<proteinExistence type="predicted"/>
<dbReference type="PANTHER" id="PTHR13800">
    <property type="entry name" value="TRANSIENT RECEPTOR POTENTIAL CATION CHANNEL, SUBFAMILY M, MEMBER 6"/>
    <property type="match status" value="1"/>
</dbReference>
<organism evidence="6 7">
    <name type="scientific">Saguinus oedipus</name>
    <name type="common">Cotton-top tamarin</name>
    <name type="synonym">Oedipomidas oedipus</name>
    <dbReference type="NCBI Taxonomy" id="9490"/>
    <lineage>
        <taxon>Eukaryota</taxon>
        <taxon>Metazoa</taxon>
        <taxon>Chordata</taxon>
        <taxon>Craniata</taxon>
        <taxon>Vertebrata</taxon>
        <taxon>Euteleostomi</taxon>
        <taxon>Mammalia</taxon>
        <taxon>Eutheria</taxon>
        <taxon>Euarchontoglires</taxon>
        <taxon>Primates</taxon>
        <taxon>Haplorrhini</taxon>
        <taxon>Platyrrhini</taxon>
        <taxon>Cebidae</taxon>
        <taxon>Callitrichinae</taxon>
        <taxon>Saguinus</taxon>
    </lineage>
</organism>
<name>A0ABQ9WD41_SAGOE</name>
<evidence type="ECO:0000256" key="3">
    <source>
        <dbReference type="ARBA" id="ARBA00022989"/>
    </source>
</evidence>
<keyword evidence="4" id="KW-0472">Membrane</keyword>
<evidence type="ECO:0000256" key="1">
    <source>
        <dbReference type="ARBA" id="ARBA00004141"/>
    </source>
</evidence>
<dbReference type="InterPro" id="IPR057366">
    <property type="entry name" value="TRPM-like"/>
</dbReference>
<dbReference type="Proteomes" id="UP001266305">
    <property type="component" value="Unassembled WGS sequence"/>
</dbReference>
<dbReference type="PANTHER" id="PTHR13800:SF7">
    <property type="entry name" value="TRANSIENT RECEPTOR POTENTIAL CATION CHANNEL SUBFAMILY M MEMBER 3"/>
    <property type="match status" value="1"/>
</dbReference>
<sequence>MLDALVLDRVDFVKLLIENGVSMHRFLTISRLEELYNTPMGAFWLKARIGCPIYYHVNGLHIGVMSSYPLSFHQMKPLPEELDALSPTSSPSVLLPSLVSKPLVPLTKLQGIIGSYITLGSSEQTDSPNSPREPADTETGALLACAKIMERSEKLSKDN</sequence>
<evidence type="ECO:0000256" key="2">
    <source>
        <dbReference type="ARBA" id="ARBA00022692"/>
    </source>
</evidence>
<evidence type="ECO:0000256" key="4">
    <source>
        <dbReference type="ARBA" id="ARBA00023136"/>
    </source>
</evidence>
<evidence type="ECO:0000313" key="7">
    <source>
        <dbReference type="Proteomes" id="UP001266305"/>
    </source>
</evidence>
<dbReference type="InterPro" id="IPR050927">
    <property type="entry name" value="TRPM"/>
</dbReference>
<comment type="caution">
    <text evidence="6">The sequence shown here is derived from an EMBL/GenBank/DDBJ whole genome shotgun (WGS) entry which is preliminary data.</text>
</comment>
<keyword evidence="2" id="KW-0812">Transmembrane</keyword>
<comment type="subcellular location">
    <subcellularLocation>
        <location evidence="1">Membrane</location>
        <topology evidence="1">Multi-pass membrane protein</topology>
    </subcellularLocation>
</comment>
<protein>
    <recommendedName>
        <fullName evidence="5">TRPM-like domain-containing protein</fullName>
    </recommendedName>
</protein>
<feature type="domain" description="TRPM-like" evidence="5">
    <location>
        <begin position="1"/>
        <end position="40"/>
    </location>
</feature>
<evidence type="ECO:0000313" key="6">
    <source>
        <dbReference type="EMBL" id="KAK2119531.1"/>
    </source>
</evidence>
<keyword evidence="7" id="KW-1185">Reference proteome</keyword>
<evidence type="ECO:0000259" key="5">
    <source>
        <dbReference type="Pfam" id="PF25508"/>
    </source>
</evidence>
<dbReference type="EMBL" id="JASSZA010000001">
    <property type="protein sequence ID" value="KAK2119531.1"/>
    <property type="molecule type" value="Genomic_DNA"/>
</dbReference>
<keyword evidence="3" id="KW-1133">Transmembrane helix</keyword>
<accession>A0ABQ9WD41</accession>
<dbReference type="Pfam" id="PF25508">
    <property type="entry name" value="TRPM2"/>
    <property type="match status" value="1"/>
</dbReference>
<reference evidence="6 7" key="1">
    <citation type="submission" date="2023-05" db="EMBL/GenBank/DDBJ databases">
        <title>B98-5 Cell Line De Novo Hybrid Assembly: An Optical Mapping Approach.</title>
        <authorList>
            <person name="Kananen K."/>
            <person name="Auerbach J.A."/>
            <person name="Kautto E."/>
            <person name="Blachly J.S."/>
        </authorList>
    </citation>
    <scope>NUCLEOTIDE SEQUENCE [LARGE SCALE GENOMIC DNA]</scope>
    <source>
        <strain evidence="6">B95-8</strain>
        <tissue evidence="6">Cell line</tissue>
    </source>
</reference>
<gene>
    <name evidence="6" type="ORF">P7K49_000917</name>
</gene>